<accession>A0A0E9UR01</accession>
<sequence>MHTARLYRLNHPRAGKREPRATATGSAGG</sequence>
<dbReference type="AlphaFoldDB" id="A0A0E9UR01"/>
<reference evidence="2" key="2">
    <citation type="journal article" date="2015" name="Fish Shellfish Immunol.">
        <title>Early steps in the European eel (Anguilla anguilla)-Vibrio vulnificus interaction in the gills: Role of the RtxA13 toxin.</title>
        <authorList>
            <person name="Callol A."/>
            <person name="Pajuelo D."/>
            <person name="Ebbesson L."/>
            <person name="Teles M."/>
            <person name="MacKenzie S."/>
            <person name="Amaro C."/>
        </authorList>
    </citation>
    <scope>NUCLEOTIDE SEQUENCE</scope>
</reference>
<proteinExistence type="predicted"/>
<evidence type="ECO:0000313" key="2">
    <source>
        <dbReference type="EMBL" id="JAH67650.1"/>
    </source>
</evidence>
<organism evidence="2">
    <name type="scientific">Anguilla anguilla</name>
    <name type="common">European freshwater eel</name>
    <name type="synonym">Muraena anguilla</name>
    <dbReference type="NCBI Taxonomy" id="7936"/>
    <lineage>
        <taxon>Eukaryota</taxon>
        <taxon>Metazoa</taxon>
        <taxon>Chordata</taxon>
        <taxon>Craniata</taxon>
        <taxon>Vertebrata</taxon>
        <taxon>Euteleostomi</taxon>
        <taxon>Actinopterygii</taxon>
        <taxon>Neopterygii</taxon>
        <taxon>Teleostei</taxon>
        <taxon>Anguilliformes</taxon>
        <taxon>Anguillidae</taxon>
        <taxon>Anguilla</taxon>
    </lineage>
</organism>
<reference evidence="2" key="1">
    <citation type="submission" date="2014-11" db="EMBL/GenBank/DDBJ databases">
        <authorList>
            <person name="Amaro Gonzalez C."/>
        </authorList>
    </citation>
    <scope>NUCLEOTIDE SEQUENCE</scope>
</reference>
<name>A0A0E9UR01_ANGAN</name>
<evidence type="ECO:0000256" key="1">
    <source>
        <dbReference type="SAM" id="MobiDB-lite"/>
    </source>
</evidence>
<feature type="region of interest" description="Disordered" evidence="1">
    <location>
        <begin position="1"/>
        <end position="29"/>
    </location>
</feature>
<protein>
    <submittedName>
        <fullName evidence="2">Uncharacterized protein</fullName>
    </submittedName>
</protein>
<dbReference type="EMBL" id="GBXM01040927">
    <property type="protein sequence ID" value="JAH67650.1"/>
    <property type="molecule type" value="Transcribed_RNA"/>
</dbReference>